<evidence type="ECO:0000256" key="5">
    <source>
        <dbReference type="ARBA" id="ARBA00023012"/>
    </source>
</evidence>
<dbReference type="CDD" id="cd16917">
    <property type="entry name" value="HATPase_UhpB-NarQ-NarX-like"/>
    <property type="match status" value="1"/>
</dbReference>
<dbReference type="GO" id="GO:0000155">
    <property type="term" value="F:phosphorelay sensor kinase activity"/>
    <property type="evidence" value="ECO:0007669"/>
    <property type="project" value="InterPro"/>
</dbReference>
<dbReference type="EMBL" id="CP022423">
    <property type="protein sequence ID" value="ASM77821.1"/>
    <property type="molecule type" value="Genomic_DNA"/>
</dbReference>
<dbReference type="GO" id="GO:0046983">
    <property type="term" value="F:protein dimerization activity"/>
    <property type="evidence" value="ECO:0007669"/>
    <property type="project" value="InterPro"/>
</dbReference>
<gene>
    <name evidence="9" type="ORF">VITFI_CDS2043</name>
</gene>
<dbReference type="PROSITE" id="PS50885">
    <property type="entry name" value="HAMP"/>
    <property type="match status" value="1"/>
</dbReference>
<organism evidence="9 10">
    <name type="scientific">Vitreoscilla filiformis</name>
    <dbReference type="NCBI Taxonomy" id="63"/>
    <lineage>
        <taxon>Bacteria</taxon>
        <taxon>Pseudomonadati</taxon>
        <taxon>Pseudomonadota</taxon>
        <taxon>Betaproteobacteria</taxon>
        <taxon>Neisseriales</taxon>
        <taxon>Neisseriaceae</taxon>
        <taxon>Vitreoscilla</taxon>
    </lineage>
</organism>
<reference evidence="9 10" key="1">
    <citation type="submission" date="2017-07" db="EMBL/GenBank/DDBJ databases">
        <title>Complete Genome Sequence of the cosmetic ferment Vitreoscilla filiformis (ATCC15551).</title>
        <authorList>
            <person name="Contreras S."/>
            <person name="Sagory-Zalkind P."/>
            <person name="Blanquart H."/>
            <person name="Iltis A."/>
            <person name="Morand S.C."/>
        </authorList>
    </citation>
    <scope>NUCLEOTIDE SEQUENCE [LARGE SCALE GENOMIC DNA]</scope>
    <source>
        <strain evidence="9 10">ATCC 15551</strain>
    </source>
</reference>
<feature type="transmembrane region" description="Helical" evidence="7">
    <location>
        <begin position="9"/>
        <end position="30"/>
    </location>
</feature>
<evidence type="ECO:0000259" key="8">
    <source>
        <dbReference type="PROSITE" id="PS50885"/>
    </source>
</evidence>
<feature type="domain" description="HAMP" evidence="8">
    <location>
        <begin position="175"/>
        <end position="229"/>
    </location>
</feature>
<keyword evidence="4 9" id="KW-0418">Kinase</keyword>
<keyword evidence="10" id="KW-1185">Reference proteome</keyword>
<keyword evidence="7" id="KW-0472">Membrane</keyword>
<dbReference type="InterPro" id="IPR011712">
    <property type="entry name" value="Sig_transdc_His_kin_sub3_dim/P"/>
</dbReference>
<keyword evidence="7" id="KW-1133">Transmembrane helix</keyword>
<keyword evidence="7" id="KW-0812">Transmembrane</keyword>
<dbReference type="AlphaFoldDB" id="A0A221KFM3"/>
<dbReference type="PANTHER" id="PTHR24421:SF58">
    <property type="entry name" value="SIGNAL TRANSDUCTION HISTIDINE-PROTEIN KINASE_PHOSPHATASE UHPB"/>
    <property type="match status" value="1"/>
</dbReference>
<comment type="subcellular location">
    <subcellularLocation>
        <location evidence="1">Membrane</location>
    </subcellularLocation>
</comment>
<keyword evidence="6" id="KW-0175">Coiled coil</keyword>
<accession>A0A221KFM3</accession>
<evidence type="ECO:0000256" key="6">
    <source>
        <dbReference type="SAM" id="Coils"/>
    </source>
</evidence>
<dbReference type="Gene3D" id="1.20.5.1930">
    <property type="match status" value="1"/>
</dbReference>
<dbReference type="SUPFAM" id="SSF55874">
    <property type="entry name" value="ATPase domain of HSP90 chaperone/DNA topoisomerase II/histidine kinase"/>
    <property type="match status" value="1"/>
</dbReference>
<keyword evidence="3" id="KW-0808">Transferase</keyword>
<dbReference type="Gene3D" id="3.30.565.10">
    <property type="entry name" value="Histidine kinase-like ATPase, C-terminal domain"/>
    <property type="match status" value="1"/>
</dbReference>
<keyword evidence="2" id="KW-0597">Phosphoprotein</keyword>
<feature type="transmembrane region" description="Helical" evidence="7">
    <location>
        <begin position="148"/>
        <end position="170"/>
    </location>
</feature>
<dbReference type="KEGG" id="vff:VITFI_CDS2043"/>
<evidence type="ECO:0000256" key="3">
    <source>
        <dbReference type="ARBA" id="ARBA00022679"/>
    </source>
</evidence>
<evidence type="ECO:0000256" key="2">
    <source>
        <dbReference type="ARBA" id="ARBA00022553"/>
    </source>
</evidence>
<dbReference type="InterPro" id="IPR050482">
    <property type="entry name" value="Sensor_HK_TwoCompSys"/>
</dbReference>
<dbReference type="InterPro" id="IPR036890">
    <property type="entry name" value="HATPase_C_sf"/>
</dbReference>
<keyword evidence="5" id="KW-0902">Two-component regulatory system</keyword>
<evidence type="ECO:0000256" key="4">
    <source>
        <dbReference type="ARBA" id="ARBA00022777"/>
    </source>
</evidence>
<dbReference type="GO" id="GO:0016020">
    <property type="term" value="C:membrane"/>
    <property type="evidence" value="ECO:0007669"/>
    <property type="project" value="UniProtKB-SubCell"/>
</dbReference>
<evidence type="ECO:0000256" key="7">
    <source>
        <dbReference type="SAM" id="Phobius"/>
    </source>
</evidence>
<proteinExistence type="predicted"/>
<dbReference type="Proteomes" id="UP000199729">
    <property type="component" value="Chromosome"/>
</dbReference>
<protein>
    <submittedName>
        <fullName evidence="9">Two-component system sensor histidine kinase</fullName>
    </submittedName>
</protein>
<evidence type="ECO:0000313" key="10">
    <source>
        <dbReference type="Proteomes" id="UP000199729"/>
    </source>
</evidence>
<sequence length="463" mass="50223">MPLALPRLIMWRAVAVAGLGLVLGLVLGLLRLHSDVDEELLAARTLAQLSQHLALLPQQSDEQALRTLRLWQSEGELRHLQLTVRDAHGHPLLSTADEPPQLPPTVAAWLDRWRAPESFTVAWQVARPQGGAWFIALSARPDSERSEALTFLLEGLGVLAGVVVGILLVMGWNTRRALAPLGTMVSAIGALQQGQRDALRHLPPMPVAELEAVAGALRALADALAQAEAEQRRLTRQVLTVQDDERRRLARELHDEFGQRLTALRVDVAWLTRQRPSTDPAAPVLAGMAEQIGQLQHDIRATLARLRPWPAGTEGDGGAAWVEALTALVASWQRAPGVGTTFQLDLRCPPASDAWPWPDGLAADVYRISQEALTNVARHAHARTACLRVHLSADGHLHWAVEDDGVGLPALGEALRRGNGLAGLKERVWAQGVELCCQPLSPGAERPGLRLAADFTWSAETLA</sequence>
<feature type="coiled-coil region" evidence="6">
    <location>
        <begin position="210"/>
        <end position="244"/>
    </location>
</feature>
<evidence type="ECO:0000256" key="1">
    <source>
        <dbReference type="ARBA" id="ARBA00004370"/>
    </source>
</evidence>
<name>A0A221KFM3_VITFI</name>
<dbReference type="PANTHER" id="PTHR24421">
    <property type="entry name" value="NITRATE/NITRITE SENSOR PROTEIN NARX-RELATED"/>
    <property type="match status" value="1"/>
</dbReference>
<dbReference type="InterPro" id="IPR003660">
    <property type="entry name" value="HAMP_dom"/>
</dbReference>
<evidence type="ECO:0000313" key="9">
    <source>
        <dbReference type="EMBL" id="ASM77821.1"/>
    </source>
</evidence>
<dbReference type="Pfam" id="PF07730">
    <property type="entry name" value="HisKA_3"/>
    <property type="match status" value="1"/>
</dbReference>